<organism evidence="5 6">
    <name type="scientific">Brochothrix campestris FSL F6-1037</name>
    <dbReference type="NCBI Taxonomy" id="1265861"/>
    <lineage>
        <taxon>Bacteria</taxon>
        <taxon>Bacillati</taxon>
        <taxon>Bacillota</taxon>
        <taxon>Bacilli</taxon>
        <taxon>Bacillales</taxon>
        <taxon>Listeriaceae</taxon>
        <taxon>Brochothrix</taxon>
    </lineage>
</organism>
<name>W7CXA8_9LIST</name>
<evidence type="ECO:0000313" key="5">
    <source>
        <dbReference type="EMBL" id="EUJ41330.1"/>
    </source>
</evidence>
<dbReference type="InterPro" id="IPR000683">
    <property type="entry name" value="Gfo/Idh/MocA-like_OxRdtase_N"/>
</dbReference>
<sequence>MTHLNWAILGLGSIATEMAAALQEAHGTIYAVASRSQTKANTFAAAYNVTAVYGSYETMLADENIDVVYIATPHSNHYEYIIASLLHNKHVLCEKAITVNNLQLAEITALAKQKQLIVAEAMTIFHMPLFKKIKQLINKGDLGTLKMIQASFGSVKEDDVSNRFFDPALAGGALLDIGTYAVSFARYFLSSQPTVIKTTMLPFETGVDEQSGILLQTKEGEIAVINLSIRAKMPKTAIIGGDKGYFSITDYPRGTQASFFNTETGTTTLIEAGRAADAFQYEIDAFETAVTSQKEHTLSLSNDVISILTEVRQQWGMSYPFEK</sequence>
<dbReference type="GO" id="GO:0016491">
    <property type="term" value="F:oxidoreductase activity"/>
    <property type="evidence" value="ECO:0007669"/>
    <property type="project" value="UniProtKB-KW"/>
</dbReference>
<comment type="similarity">
    <text evidence="1">Belongs to the Gfo/Idh/MocA family.</text>
</comment>
<evidence type="ECO:0000313" key="6">
    <source>
        <dbReference type="Proteomes" id="UP000019243"/>
    </source>
</evidence>
<keyword evidence="6" id="KW-1185">Reference proteome</keyword>
<dbReference type="PANTHER" id="PTHR22604">
    <property type="entry name" value="OXIDOREDUCTASES"/>
    <property type="match status" value="1"/>
</dbReference>
<feature type="domain" description="GFO/IDH/MocA-like oxidoreductase" evidence="4">
    <location>
        <begin position="130"/>
        <end position="246"/>
    </location>
</feature>
<proteinExistence type="inferred from homology"/>
<feature type="domain" description="Gfo/Idh/MocA-like oxidoreductase N-terminal" evidence="3">
    <location>
        <begin position="4"/>
        <end position="119"/>
    </location>
</feature>
<dbReference type="Pfam" id="PF22725">
    <property type="entry name" value="GFO_IDH_MocA_C3"/>
    <property type="match status" value="1"/>
</dbReference>
<evidence type="ECO:0000256" key="2">
    <source>
        <dbReference type="ARBA" id="ARBA00023002"/>
    </source>
</evidence>
<dbReference type="Proteomes" id="UP000019243">
    <property type="component" value="Unassembled WGS sequence"/>
</dbReference>
<dbReference type="SUPFAM" id="SSF51735">
    <property type="entry name" value="NAD(P)-binding Rossmann-fold domains"/>
    <property type="match status" value="1"/>
</dbReference>
<evidence type="ECO:0000259" key="3">
    <source>
        <dbReference type="Pfam" id="PF01408"/>
    </source>
</evidence>
<dbReference type="PANTHER" id="PTHR22604:SF105">
    <property type="entry name" value="TRANS-1,2-DIHYDROBENZENE-1,2-DIOL DEHYDROGENASE"/>
    <property type="match status" value="1"/>
</dbReference>
<evidence type="ECO:0000259" key="4">
    <source>
        <dbReference type="Pfam" id="PF22725"/>
    </source>
</evidence>
<dbReference type="Gene3D" id="3.40.50.720">
    <property type="entry name" value="NAD(P)-binding Rossmann-like Domain"/>
    <property type="match status" value="1"/>
</dbReference>
<reference evidence="5 6" key="1">
    <citation type="submission" date="2012-12" db="EMBL/GenBank/DDBJ databases">
        <title>Novel taxa of Listeriaceae from agricultural environments in the United States.</title>
        <authorList>
            <person name="den Bakker H.C."/>
            <person name="Allred A."/>
            <person name="Warchocki S."/>
            <person name="Wright E.M."/>
            <person name="Burrell A."/>
            <person name="Nightingale K.K."/>
            <person name="Kephart D."/>
            <person name="Wiedmann M."/>
        </authorList>
    </citation>
    <scope>NUCLEOTIDE SEQUENCE [LARGE SCALE GENOMIC DNA]</scope>
    <source>
        <strain evidence="5 6">FSL F6-1037</strain>
    </source>
</reference>
<dbReference type="PATRIC" id="fig|1265861.3.peg.670"/>
<dbReference type="Pfam" id="PF01408">
    <property type="entry name" value="GFO_IDH_MocA"/>
    <property type="match status" value="1"/>
</dbReference>
<dbReference type="EMBL" id="AODH01000012">
    <property type="protein sequence ID" value="EUJ41330.1"/>
    <property type="molecule type" value="Genomic_DNA"/>
</dbReference>
<dbReference type="RefSeq" id="WP_035313584.1">
    <property type="nucleotide sequence ID" value="NZ_AODH01000012.1"/>
</dbReference>
<protein>
    <submittedName>
        <fullName evidence="5">Oxidoreductase domain-containing protein</fullName>
    </submittedName>
</protein>
<keyword evidence="2" id="KW-0560">Oxidoreductase</keyword>
<dbReference type="OrthoDB" id="9815825at2"/>
<dbReference type="AlphaFoldDB" id="W7CXA8"/>
<dbReference type="Gene3D" id="3.30.360.10">
    <property type="entry name" value="Dihydrodipicolinate Reductase, domain 2"/>
    <property type="match status" value="1"/>
</dbReference>
<comment type="caution">
    <text evidence="5">The sequence shown here is derived from an EMBL/GenBank/DDBJ whole genome shotgun (WGS) entry which is preliminary data.</text>
</comment>
<evidence type="ECO:0000256" key="1">
    <source>
        <dbReference type="ARBA" id="ARBA00010928"/>
    </source>
</evidence>
<dbReference type="SUPFAM" id="SSF55347">
    <property type="entry name" value="Glyceraldehyde-3-phosphate dehydrogenase-like, C-terminal domain"/>
    <property type="match status" value="1"/>
</dbReference>
<dbReference type="InterPro" id="IPR036291">
    <property type="entry name" value="NAD(P)-bd_dom_sf"/>
</dbReference>
<gene>
    <name evidence="5" type="ORF">BCAMP_03440</name>
</gene>
<dbReference type="InterPro" id="IPR050984">
    <property type="entry name" value="Gfo/Idh/MocA_domain"/>
</dbReference>
<dbReference type="InterPro" id="IPR055170">
    <property type="entry name" value="GFO_IDH_MocA-like_dom"/>
</dbReference>
<dbReference type="STRING" id="1265861.BCAMP_03440"/>
<accession>W7CXA8</accession>
<dbReference type="GO" id="GO:0000166">
    <property type="term" value="F:nucleotide binding"/>
    <property type="evidence" value="ECO:0007669"/>
    <property type="project" value="InterPro"/>
</dbReference>